<dbReference type="Proteomes" id="UP000310108">
    <property type="component" value="Unassembled WGS sequence"/>
</dbReference>
<feature type="compositionally biased region" description="Low complexity" evidence="1">
    <location>
        <begin position="38"/>
        <end position="48"/>
    </location>
</feature>
<proteinExistence type="predicted"/>
<organism evidence="2 3">
    <name type="scientific">Colletotrichum tanaceti</name>
    <dbReference type="NCBI Taxonomy" id="1306861"/>
    <lineage>
        <taxon>Eukaryota</taxon>
        <taxon>Fungi</taxon>
        <taxon>Dikarya</taxon>
        <taxon>Ascomycota</taxon>
        <taxon>Pezizomycotina</taxon>
        <taxon>Sordariomycetes</taxon>
        <taxon>Hypocreomycetidae</taxon>
        <taxon>Glomerellales</taxon>
        <taxon>Glomerellaceae</taxon>
        <taxon>Colletotrichum</taxon>
        <taxon>Colletotrichum destructivum species complex</taxon>
    </lineage>
</organism>
<name>A0A4U6X1W7_9PEZI</name>
<sequence length="143" mass="14620">MATNTNNTAALDAQNANTYQNVDAYQNPSVNPNVNPATTQTTTQTTTTSRAPVTHPTSTAASGTIGGGDAPTTHSGGIGQQIKGAFAQGHGVGEVLRGKFNSAVDTAAGDRQGQAKNKNVTTGGEREFATKDFVKKGTLDKAL</sequence>
<feature type="region of interest" description="Disordered" evidence="1">
    <location>
        <begin position="23"/>
        <end position="79"/>
    </location>
</feature>
<evidence type="ECO:0000313" key="2">
    <source>
        <dbReference type="EMBL" id="TKW49361.1"/>
    </source>
</evidence>
<keyword evidence="3" id="KW-1185">Reference proteome</keyword>
<feature type="compositionally biased region" description="Polar residues" evidence="1">
    <location>
        <begin position="23"/>
        <end position="37"/>
    </location>
</feature>
<protein>
    <submittedName>
        <fullName evidence="2">Uncharacterized protein</fullName>
    </submittedName>
</protein>
<evidence type="ECO:0000313" key="3">
    <source>
        <dbReference type="Proteomes" id="UP000310108"/>
    </source>
</evidence>
<evidence type="ECO:0000256" key="1">
    <source>
        <dbReference type="SAM" id="MobiDB-lite"/>
    </source>
</evidence>
<dbReference type="AlphaFoldDB" id="A0A4U6X1W7"/>
<gene>
    <name evidence="2" type="ORF">CTA1_5845</name>
</gene>
<reference evidence="2 3" key="1">
    <citation type="journal article" date="2019" name="PLoS ONE">
        <title>Comparative genome analysis indicates high evolutionary potential of pathogenicity genes in Colletotrichum tanaceti.</title>
        <authorList>
            <person name="Lelwala R.V."/>
            <person name="Korhonen P.K."/>
            <person name="Young N.D."/>
            <person name="Scott J.B."/>
            <person name="Ades P.A."/>
            <person name="Gasser R.B."/>
            <person name="Taylor P.W.J."/>
        </authorList>
    </citation>
    <scope>NUCLEOTIDE SEQUENCE [LARGE SCALE GENOMIC DNA]</scope>
    <source>
        <strain evidence="2">BRIP57314</strain>
    </source>
</reference>
<comment type="caution">
    <text evidence="2">The sequence shown here is derived from an EMBL/GenBank/DDBJ whole genome shotgun (WGS) entry which is preliminary data.</text>
</comment>
<accession>A0A4U6X1W7</accession>
<dbReference type="EMBL" id="PJEX01000559">
    <property type="protein sequence ID" value="TKW49361.1"/>
    <property type="molecule type" value="Genomic_DNA"/>
</dbReference>
<dbReference type="STRING" id="1306861.A0A4U6X1W7"/>